<protein>
    <submittedName>
        <fullName evidence="2">Uncharacterized protein</fullName>
    </submittedName>
</protein>
<organism evidence="2">
    <name type="scientific">Dasosvirus sp</name>
    <dbReference type="NCBI Taxonomy" id="2487764"/>
    <lineage>
        <taxon>Viruses</taxon>
        <taxon>Varidnaviria</taxon>
        <taxon>Bamfordvirae</taxon>
        <taxon>Nucleocytoviricota</taxon>
        <taxon>Megaviricetes</taxon>
        <taxon>Imitervirales</taxon>
        <taxon>Mimiviridae</taxon>
        <taxon>Klosneuvirinae</taxon>
    </lineage>
</organism>
<gene>
    <name evidence="2" type="ORF">Dasosvirus1_3</name>
</gene>
<evidence type="ECO:0000256" key="1">
    <source>
        <dbReference type="SAM" id="Coils"/>
    </source>
</evidence>
<accession>A0A3G4ZR43</accession>
<feature type="coiled-coil region" evidence="1">
    <location>
        <begin position="57"/>
        <end position="91"/>
    </location>
</feature>
<keyword evidence="1" id="KW-0175">Coiled coil</keyword>
<sequence>MRNDGKPFRNVFGRNRESYKEYSLEQIVTMTGHSETCVQSLLQNLPIWIPEPIDKSMEQIKKENQELYQKIDELVLHIQELEQENKNLQKQF</sequence>
<reference evidence="2" key="1">
    <citation type="submission" date="2018-10" db="EMBL/GenBank/DDBJ databases">
        <title>Hidden diversity of soil giant viruses.</title>
        <authorList>
            <person name="Schulz F."/>
            <person name="Alteio L."/>
            <person name="Goudeau D."/>
            <person name="Ryan E.M."/>
            <person name="Malmstrom R.R."/>
            <person name="Blanchard J."/>
            <person name="Woyke T."/>
        </authorList>
    </citation>
    <scope>NUCLEOTIDE SEQUENCE</scope>
    <source>
        <strain evidence="2">DSV1</strain>
    </source>
</reference>
<proteinExistence type="predicted"/>
<name>A0A3G4ZR43_9VIRU</name>
<evidence type="ECO:0000313" key="2">
    <source>
        <dbReference type="EMBL" id="AYV77368.1"/>
    </source>
</evidence>
<dbReference type="EMBL" id="MK072042">
    <property type="protein sequence ID" value="AYV77368.1"/>
    <property type="molecule type" value="Genomic_DNA"/>
</dbReference>